<dbReference type="Pfam" id="PF01850">
    <property type="entry name" value="PIN"/>
    <property type="match status" value="1"/>
</dbReference>
<dbReference type="AlphaFoldDB" id="Q5JGA8"/>
<dbReference type="GO" id="GO:0090729">
    <property type="term" value="F:toxin activity"/>
    <property type="evidence" value="ECO:0007669"/>
    <property type="project" value="UniProtKB-KW"/>
</dbReference>
<comment type="similarity">
    <text evidence="5">Belongs to the PINc/VapC protein family.</text>
</comment>
<keyword evidence="4 5" id="KW-0378">Hydrolase</keyword>
<comment type="function">
    <text evidence="5">Toxic component of a toxin-antitoxin (TA) system. An RNase.</text>
</comment>
<sequence length="137" mass="16196">MHAVIDTNVLLYDTFEDLPFHHKARRLLDSLDRWYVPPIVLQEYVWFFRRKNLPVKLARSMLSEYLDDPRFNRLNDNGESIVYALELIEKNSLSLSRFNDAIILYHALQRSYPLATFDKKFRKLAVKNGVEVLPAKV</sequence>
<evidence type="ECO:0000256" key="3">
    <source>
        <dbReference type="ARBA" id="ARBA00022723"/>
    </source>
</evidence>
<dbReference type="PANTHER" id="PTHR39664">
    <property type="match status" value="1"/>
</dbReference>
<dbReference type="InterPro" id="IPR002716">
    <property type="entry name" value="PIN_dom"/>
</dbReference>
<dbReference type="STRING" id="69014.TK0456"/>
<dbReference type="Gene3D" id="3.40.50.1010">
    <property type="entry name" value="5'-nuclease"/>
    <property type="match status" value="1"/>
</dbReference>
<protein>
    <recommendedName>
        <fullName evidence="5">Ribonuclease VapC</fullName>
        <shortName evidence="5">RNase VapC</shortName>
        <ecNumber evidence="5">3.1.-.-</ecNumber>
    </recommendedName>
    <alternativeName>
        <fullName evidence="5">Putative toxin VapC</fullName>
    </alternativeName>
</protein>
<comment type="cofactor">
    <cofactor evidence="5">
        <name>Mg(2+)</name>
        <dbReference type="ChEBI" id="CHEBI:18420"/>
    </cofactor>
</comment>
<evidence type="ECO:0000256" key="2">
    <source>
        <dbReference type="ARBA" id="ARBA00022722"/>
    </source>
</evidence>
<evidence type="ECO:0000256" key="4">
    <source>
        <dbReference type="ARBA" id="ARBA00022801"/>
    </source>
</evidence>
<feature type="binding site" evidence="5">
    <location>
        <position position="100"/>
    </location>
    <ligand>
        <name>Mg(2+)</name>
        <dbReference type="ChEBI" id="CHEBI:18420"/>
    </ligand>
</feature>
<evidence type="ECO:0000313" key="7">
    <source>
        <dbReference type="EMBL" id="BAD84645.1"/>
    </source>
</evidence>
<dbReference type="OrthoDB" id="90145at2157"/>
<keyword evidence="5" id="KW-0800">Toxin</keyword>
<name>Q5JGA8_THEKO</name>
<keyword evidence="8" id="KW-1185">Reference proteome</keyword>
<feature type="domain" description="PIN" evidence="6">
    <location>
        <begin position="1"/>
        <end position="123"/>
    </location>
</feature>
<dbReference type="InterPro" id="IPR022907">
    <property type="entry name" value="VapC_family"/>
</dbReference>
<dbReference type="InParanoid" id="Q5JGA8"/>
<dbReference type="KEGG" id="tko:TK0456"/>
<dbReference type="InterPro" id="IPR029060">
    <property type="entry name" value="PIN-like_dom_sf"/>
</dbReference>
<organism evidence="7 8">
    <name type="scientific">Thermococcus kodakarensis (strain ATCC BAA-918 / JCM 12380 / KOD1)</name>
    <name type="common">Pyrococcus kodakaraensis (strain KOD1)</name>
    <dbReference type="NCBI Taxonomy" id="69014"/>
    <lineage>
        <taxon>Archaea</taxon>
        <taxon>Methanobacteriati</taxon>
        <taxon>Methanobacteriota</taxon>
        <taxon>Thermococci</taxon>
        <taxon>Thermococcales</taxon>
        <taxon>Thermococcaceae</taxon>
        <taxon>Thermococcus</taxon>
    </lineage>
</organism>
<evidence type="ECO:0000256" key="1">
    <source>
        <dbReference type="ARBA" id="ARBA00022649"/>
    </source>
</evidence>
<proteinExistence type="inferred from homology"/>
<dbReference type="SMART" id="SM00670">
    <property type="entry name" value="PINc"/>
    <property type="match status" value="1"/>
</dbReference>
<dbReference type="PhylomeDB" id="Q5JGA8"/>
<accession>Q5JGA8</accession>
<dbReference type="EC" id="3.1.-.-" evidence="5"/>
<dbReference type="CDD" id="cd18684">
    <property type="entry name" value="PIN_VapC-like"/>
    <property type="match status" value="1"/>
</dbReference>
<keyword evidence="5" id="KW-0460">Magnesium</keyword>
<keyword evidence="1 5" id="KW-1277">Toxin-antitoxin system</keyword>
<dbReference type="eggNOG" id="arCOG02730">
    <property type="taxonomic scope" value="Archaea"/>
</dbReference>
<evidence type="ECO:0000256" key="5">
    <source>
        <dbReference type="HAMAP-Rule" id="MF_00265"/>
    </source>
</evidence>
<dbReference type="HAMAP" id="MF_00265">
    <property type="entry name" value="VapC_Nob1"/>
    <property type="match status" value="1"/>
</dbReference>
<dbReference type="Proteomes" id="UP000000536">
    <property type="component" value="Chromosome"/>
</dbReference>
<feature type="binding site" evidence="5">
    <location>
        <position position="6"/>
    </location>
    <ligand>
        <name>Mg(2+)</name>
        <dbReference type="ChEBI" id="CHEBI:18420"/>
    </ligand>
</feature>
<gene>
    <name evidence="5" type="primary">vapC</name>
    <name evidence="7" type="ordered locus">TK0456</name>
</gene>
<keyword evidence="2 5" id="KW-0540">Nuclease</keyword>
<evidence type="ECO:0000259" key="6">
    <source>
        <dbReference type="SMART" id="SM00670"/>
    </source>
</evidence>
<reference evidence="7 8" key="1">
    <citation type="journal article" date="2005" name="Genome Res.">
        <title>Complete genome sequence of the hyperthermophilic archaeon Thermococcus kodakaraensis KOD1 and comparison with Pyrococcus genomes.</title>
        <authorList>
            <person name="Fukui T."/>
            <person name="Atomi H."/>
            <person name="Kanai T."/>
            <person name="Matsumi R."/>
            <person name="Fujiwara S."/>
            <person name="Imanaka T."/>
        </authorList>
    </citation>
    <scope>NUCLEOTIDE SEQUENCE [LARGE SCALE GENOMIC DNA]</scope>
    <source>
        <strain evidence="8">ATCC BAA-918 / JCM 12380 / KOD1</strain>
    </source>
</reference>
<keyword evidence="3 5" id="KW-0479">Metal-binding</keyword>
<dbReference type="EnsemblBacteria" id="BAD84645">
    <property type="protein sequence ID" value="BAD84645"/>
    <property type="gene ID" value="TK0456"/>
</dbReference>
<dbReference type="GO" id="GO:0016787">
    <property type="term" value="F:hydrolase activity"/>
    <property type="evidence" value="ECO:0007669"/>
    <property type="project" value="UniProtKB-KW"/>
</dbReference>
<dbReference type="GO" id="GO:0000287">
    <property type="term" value="F:magnesium ion binding"/>
    <property type="evidence" value="ECO:0007669"/>
    <property type="project" value="UniProtKB-UniRule"/>
</dbReference>
<dbReference type="PANTHER" id="PTHR39664:SF2">
    <property type="entry name" value="NUCLEIC ACID-BINDING PROTEIN, CONTAINING PIN DOMAIN-RELATED"/>
    <property type="match status" value="1"/>
</dbReference>
<dbReference type="GO" id="GO:0004540">
    <property type="term" value="F:RNA nuclease activity"/>
    <property type="evidence" value="ECO:0007669"/>
    <property type="project" value="InterPro"/>
</dbReference>
<dbReference type="HOGENOM" id="CLU_153004_0_0_2"/>
<evidence type="ECO:0000313" key="8">
    <source>
        <dbReference type="Proteomes" id="UP000000536"/>
    </source>
</evidence>
<dbReference type="EMBL" id="AP006878">
    <property type="protein sequence ID" value="BAD84645.1"/>
    <property type="molecule type" value="Genomic_DNA"/>
</dbReference>
<dbReference type="SUPFAM" id="SSF88723">
    <property type="entry name" value="PIN domain-like"/>
    <property type="match status" value="1"/>
</dbReference>